<dbReference type="InterPro" id="IPR028098">
    <property type="entry name" value="Glyco_trans_4-like_N"/>
</dbReference>
<dbReference type="InterPro" id="IPR001296">
    <property type="entry name" value="Glyco_trans_1"/>
</dbReference>
<evidence type="ECO:0000259" key="1">
    <source>
        <dbReference type="Pfam" id="PF00534"/>
    </source>
</evidence>
<dbReference type="SUPFAM" id="SSF53756">
    <property type="entry name" value="UDP-Glycosyltransferase/glycogen phosphorylase"/>
    <property type="match status" value="1"/>
</dbReference>
<dbReference type="OrthoDB" id="9811239at2"/>
<dbReference type="STRING" id="683124.SAMN05444337_0393"/>
<proteinExistence type="predicted"/>
<evidence type="ECO:0000313" key="3">
    <source>
        <dbReference type="EMBL" id="SHI61130.1"/>
    </source>
</evidence>
<feature type="domain" description="Glycosyl transferase family 1" evidence="1">
    <location>
        <begin position="178"/>
        <end position="340"/>
    </location>
</feature>
<organism evidence="3 4">
    <name type="scientific">Flavobacterium haoranii</name>
    <dbReference type="NCBI Taxonomy" id="683124"/>
    <lineage>
        <taxon>Bacteria</taxon>
        <taxon>Pseudomonadati</taxon>
        <taxon>Bacteroidota</taxon>
        <taxon>Flavobacteriia</taxon>
        <taxon>Flavobacteriales</taxon>
        <taxon>Flavobacteriaceae</taxon>
        <taxon>Flavobacterium</taxon>
    </lineage>
</organism>
<dbReference type="Pfam" id="PF00534">
    <property type="entry name" value="Glycos_transf_1"/>
    <property type="match status" value="1"/>
</dbReference>
<dbReference type="GO" id="GO:0016757">
    <property type="term" value="F:glycosyltransferase activity"/>
    <property type="evidence" value="ECO:0007669"/>
    <property type="project" value="InterPro"/>
</dbReference>
<gene>
    <name evidence="3" type="ORF">SAMN05444337_0393</name>
</gene>
<dbReference type="Pfam" id="PF13439">
    <property type="entry name" value="Glyco_transf_4"/>
    <property type="match status" value="1"/>
</dbReference>
<accession>A0A1M6CJB8</accession>
<dbReference type="Gene3D" id="3.40.50.2000">
    <property type="entry name" value="Glycogen Phosphorylase B"/>
    <property type="match status" value="2"/>
</dbReference>
<feature type="domain" description="Glycosyltransferase subfamily 4-like N-terminal" evidence="2">
    <location>
        <begin position="17"/>
        <end position="173"/>
    </location>
</feature>
<dbReference type="EMBL" id="FQZH01000001">
    <property type="protein sequence ID" value="SHI61130.1"/>
    <property type="molecule type" value="Genomic_DNA"/>
</dbReference>
<dbReference type="PANTHER" id="PTHR12526:SF630">
    <property type="entry name" value="GLYCOSYLTRANSFERASE"/>
    <property type="match status" value="1"/>
</dbReference>
<dbReference type="AlphaFoldDB" id="A0A1M6CJB8"/>
<protein>
    <submittedName>
        <fullName evidence="3">Glycosyltransferase involved in cell wall bisynthesis</fullName>
    </submittedName>
</protein>
<evidence type="ECO:0000259" key="2">
    <source>
        <dbReference type="Pfam" id="PF13439"/>
    </source>
</evidence>
<dbReference type="PANTHER" id="PTHR12526">
    <property type="entry name" value="GLYCOSYLTRANSFERASE"/>
    <property type="match status" value="1"/>
</dbReference>
<keyword evidence="4" id="KW-1185">Reference proteome</keyword>
<dbReference type="Proteomes" id="UP000184232">
    <property type="component" value="Unassembled WGS sequence"/>
</dbReference>
<name>A0A1M6CJB8_9FLAO</name>
<reference evidence="3 4" key="1">
    <citation type="submission" date="2016-11" db="EMBL/GenBank/DDBJ databases">
        <authorList>
            <person name="Jaros S."/>
            <person name="Januszkiewicz K."/>
            <person name="Wedrychowicz H."/>
        </authorList>
    </citation>
    <scope>NUCLEOTIDE SEQUENCE [LARGE SCALE GENOMIC DNA]</scope>
    <source>
        <strain evidence="3 4">DSM 22807</strain>
    </source>
</reference>
<evidence type="ECO:0000313" key="4">
    <source>
        <dbReference type="Proteomes" id="UP000184232"/>
    </source>
</evidence>
<sequence>MDEIKKIALVIPSLHAGGMERVMSELLNEFSKDKTLEIHLILYGITREIFYSVPENVTIHKPSFEFKNKYRLFYTLKTLIFLRRQIIKIAPKSILSFGERWNSFVLIACWGLKYPIYVSDRCQPNKSLGKLHNWLRNKLYPKAKGVIAQTEKGKAIFEKMYKHTNIQVIGNPIRQITSEKKIDKEKIVLTVGRLINTKHHDELIRLFVEINDPNWKLIIVGDDALKQKNRSKLERLIKELRAEDKVFLVGSQKEVEPFYLKSKIFAFTSSSEGFPNVIGEAMSAGLPVVAFDCMSGPSDMIANEKNGYLIELFNYESFKKHLQILMSDESLRLKLGLNAAESIQEFTIDEISKKYKKMILE</sequence>
<dbReference type="RefSeq" id="WP_143146160.1">
    <property type="nucleotide sequence ID" value="NZ_FQZH01000001.1"/>
</dbReference>
<keyword evidence="3" id="KW-0808">Transferase</keyword>